<evidence type="ECO:0000256" key="6">
    <source>
        <dbReference type="ARBA" id="ARBA00023136"/>
    </source>
</evidence>
<name>A0A537LKT6_9BACT</name>
<dbReference type="InterPro" id="IPR000515">
    <property type="entry name" value="MetI-like"/>
</dbReference>
<reference evidence="9 10" key="1">
    <citation type="journal article" date="2019" name="Nat. Microbiol.">
        <title>Mediterranean grassland soil C-N compound turnover is dependent on rainfall and depth, and is mediated by genomically divergent microorganisms.</title>
        <authorList>
            <person name="Diamond S."/>
            <person name="Andeer P.F."/>
            <person name="Li Z."/>
            <person name="Crits-Christoph A."/>
            <person name="Burstein D."/>
            <person name="Anantharaman K."/>
            <person name="Lane K.R."/>
            <person name="Thomas B.C."/>
            <person name="Pan C."/>
            <person name="Northen T.R."/>
            <person name="Banfield J.F."/>
        </authorList>
    </citation>
    <scope>NUCLEOTIDE SEQUENCE [LARGE SCALE GENOMIC DNA]</scope>
    <source>
        <strain evidence="9">NP_1</strain>
    </source>
</reference>
<evidence type="ECO:0000256" key="7">
    <source>
        <dbReference type="RuleBase" id="RU363032"/>
    </source>
</evidence>
<keyword evidence="4 7" id="KW-0812">Transmembrane</keyword>
<keyword evidence="5 7" id="KW-1133">Transmembrane helix</keyword>
<dbReference type="Pfam" id="PF00528">
    <property type="entry name" value="BPD_transp_1"/>
    <property type="match status" value="1"/>
</dbReference>
<evidence type="ECO:0000313" key="9">
    <source>
        <dbReference type="EMBL" id="TMJ08613.1"/>
    </source>
</evidence>
<dbReference type="PROSITE" id="PS50928">
    <property type="entry name" value="ABC_TM1"/>
    <property type="match status" value="1"/>
</dbReference>
<organism evidence="9 10">
    <name type="scientific">Candidatus Segetimicrobium genomatis</name>
    <dbReference type="NCBI Taxonomy" id="2569760"/>
    <lineage>
        <taxon>Bacteria</taxon>
        <taxon>Bacillati</taxon>
        <taxon>Candidatus Sysuimicrobiota</taxon>
        <taxon>Candidatus Sysuimicrobiia</taxon>
        <taxon>Candidatus Sysuimicrobiales</taxon>
        <taxon>Candidatus Segetimicrobiaceae</taxon>
        <taxon>Candidatus Segetimicrobium</taxon>
    </lineage>
</organism>
<dbReference type="PANTHER" id="PTHR43744:SF6">
    <property type="entry name" value="ABC TRANSPORTER PERMEASE PROTEIN YESQ-RELATED"/>
    <property type="match status" value="1"/>
</dbReference>
<dbReference type="Proteomes" id="UP000315217">
    <property type="component" value="Unassembled WGS sequence"/>
</dbReference>
<keyword evidence="3" id="KW-1003">Cell membrane</keyword>
<feature type="domain" description="ABC transmembrane type-1" evidence="8">
    <location>
        <begin position="90"/>
        <end position="289"/>
    </location>
</feature>
<comment type="subcellular location">
    <subcellularLocation>
        <location evidence="1 7">Cell membrane</location>
        <topology evidence="1 7">Multi-pass membrane protein</topology>
    </subcellularLocation>
</comment>
<evidence type="ECO:0000256" key="4">
    <source>
        <dbReference type="ARBA" id="ARBA00022692"/>
    </source>
</evidence>
<dbReference type="GO" id="GO:0005886">
    <property type="term" value="C:plasma membrane"/>
    <property type="evidence" value="ECO:0007669"/>
    <property type="project" value="UniProtKB-SubCell"/>
</dbReference>
<proteinExistence type="inferred from homology"/>
<accession>A0A537LKT6</accession>
<keyword evidence="6 7" id="KW-0472">Membrane</keyword>
<dbReference type="AlphaFoldDB" id="A0A537LKT6"/>
<dbReference type="Gene3D" id="1.10.3720.10">
    <property type="entry name" value="MetI-like"/>
    <property type="match status" value="1"/>
</dbReference>
<evidence type="ECO:0000259" key="8">
    <source>
        <dbReference type="PROSITE" id="PS50928"/>
    </source>
</evidence>
<dbReference type="EMBL" id="VBAI01000185">
    <property type="protein sequence ID" value="TMJ08613.1"/>
    <property type="molecule type" value="Genomic_DNA"/>
</dbReference>
<comment type="similarity">
    <text evidence="7">Belongs to the binding-protein-dependent transport system permease family.</text>
</comment>
<evidence type="ECO:0000256" key="5">
    <source>
        <dbReference type="ARBA" id="ARBA00022989"/>
    </source>
</evidence>
<feature type="transmembrane region" description="Helical" evidence="7">
    <location>
        <begin position="202"/>
        <end position="224"/>
    </location>
</feature>
<evidence type="ECO:0000256" key="3">
    <source>
        <dbReference type="ARBA" id="ARBA00022475"/>
    </source>
</evidence>
<feature type="transmembrane region" description="Helical" evidence="7">
    <location>
        <begin position="28"/>
        <end position="49"/>
    </location>
</feature>
<keyword evidence="2 7" id="KW-0813">Transport</keyword>
<dbReference type="CDD" id="cd06261">
    <property type="entry name" value="TM_PBP2"/>
    <property type="match status" value="1"/>
</dbReference>
<dbReference type="PANTHER" id="PTHR43744">
    <property type="entry name" value="ABC TRANSPORTER PERMEASE PROTEIN MG189-RELATED-RELATED"/>
    <property type="match status" value="1"/>
</dbReference>
<comment type="caution">
    <text evidence="9">The sequence shown here is derived from an EMBL/GenBank/DDBJ whole genome shotgun (WGS) entry which is preliminary data.</text>
</comment>
<feature type="transmembrane region" description="Helical" evidence="7">
    <location>
        <begin position="94"/>
        <end position="115"/>
    </location>
</feature>
<sequence>MPEAAVILSSRSGVQYRRIAAGRRLSSGLRYLVLLVGAAVFLLPILWALSTSLKIPSQVFEFPPRWIPRPFVWENYVLAWTGTVPFNLFFRNTLIITLIPALGTVFSCSLVAYGFALFRFPLRDRLFLLVLATMMIPFQVTVIPTYIIFRYLGWLDTYKPFIVPSLLADSAFSIFLLRQFFLTIPSELRDAATIDGAGAMTFYWRVLMPLSKPAVTTVAVISLMNRWNDFMGPLVYLSSIPKFPVSLGLNFFKTFYGGGSGGGGVAHLELLMGAAVLVLTPLVVVFLVAQRAYIKGVITSGLRG</sequence>
<gene>
    <name evidence="9" type="ORF">E6G98_11715</name>
</gene>
<protein>
    <submittedName>
        <fullName evidence="9">Carbohydrate ABC transporter permease</fullName>
    </submittedName>
</protein>
<feature type="transmembrane region" description="Helical" evidence="7">
    <location>
        <begin position="270"/>
        <end position="289"/>
    </location>
</feature>
<dbReference type="SUPFAM" id="SSF161098">
    <property type="entry name" value="MetI-like"/>
    <property type="match status" value="1"/>
</dbReference>
<dbReference type="GO" id="GO:0055085">
    <property type="term" value="P:transmembrane transport"/>
    <property type="evidence" value="ECO:0007669"/>
    <property type="project" value="InterPro"/>
</dbReference>
<evidence type="ECO:0000256" key="1">
    <source>
        <dbReference type="ARBA" id="ARBA00004651"/>
    </source>
</evidence>
<feature type="transmembrane region" description="Helical" evidence="7">
    <location>
        <begin position="127"/>
        <end position="149"/>
    </location>
</feature>
<evidence type="ECO:0000313" key="10">
    <source>
        <dbReference type="Proteomes" id="UP000315217"/>
    </source>
</evidence>
<evidence type="ECO:0000256" key="2">
    <source>
        <dbReference type="ARBA" id="ARBA00022448"/>
    </source>
</evidence>
<dbReference type="InterPro" id="IPR035906">
    <property type="entry name" value="MetI-like_sf"/>
</dbReference>